<name>A0A963YT98_9PROT</name>
<dbReference type="Proteomes" id="UP000708298">
    <property type="component" value="Unassembled WGS sequence"/>
</dbReference>
<feature type="transmembrane region" description="Helical" evidence="1">
    <location>
        <begin position="317"/>
        <end position="336"/>
    </location>
</feature>
<feature type="transmembrane region" description="Helical" evidence="1">
    <location>
        <begin position="408"/>
        <end position="428"/>
    </location>
</feature>
<keyword evidence="1" id="KW-1133">Transmembrane helix</keyword>
<feature type="transmembrane region" description="Helical" evidence="1">
    <location>
        <begin position="52"/>
        <end position="70"/>
    </location>
</feature>
<evidence type="ECO:0000313" key="3">
    <source>
        <dbReference type="Proteomes" id="UP000708298"/>
    </source>
</evidence>
<accession>A0A963YT98</accession>
<proteinExistence type="predicted"/>
<evidence type="ECO:0000313" key="2">
    <source>
        <dbReference type="EMBL" id="MCB8876595.1"/>
    </source>
</evidence>
<keyword evidence="1" id="KW-0812">Transmembrane</keyword>
<evidence type="ECO:0000256" key="1">
    <source>
        <dbReference type="SAM" id="Phobius"/>
    </source>
</evidence>
<organism evidence="2 3">
    <name type="scientific">Acidisoma silvae</name>
    <dbReference type="NCBI Taxonomy" id="2802396"/>
    <lineage>
        <taxon>Bacteria</taxon>
        <taxon>Pseudomonadati</taxon>
        <taxon>Pseudomonadota</taxon>
        <taxon>Alphaproteobacteria</taxon>
        <taxon>Acetobacterales</taxon>
        <taxon>Acidocellaceae</taxon>
        <taxon>Acidisoma</taxon>
    </lineage>
</organism>
<keyword evidence="3" id="KW-1185">Reference proteome</keyword>
<feature type="transmembrane region" description="Helical" evidence="1">
    <location>
        <begin position="212"/>
        <end position="237"/>
    </location>
</feature>
<feature type="transmembrane region" description="Helical" evidence="1">
    <location>
        <begin position="284"/>
        <end position="305"/>
    </location>
</feature>
<feature type="transmembrane region" description="Helical" evidence="1">
    <location>
        <begin position="243"/>
        <end position="263"/>
    </location>
</feature>
<sequence length="471" mass="52231">MLNTDLQGDRSKTRGSWMWSFNGLGIDISLAVDRSNPVGRVLSRLNAMPDRFYWRAMIVTAIAMVCVWLRCTTILSHATFWGEDGWVWYPTCYNQGWTCLLVPHSGYLQTESMLTALVSQWFSLINAPNVFAWVALLIQAAPAAFLLSHRMAEAIPSKGIRLVLAALLIAIPGMQEVYVNTTDSQWHLPLLAFLILTAAAPRNTVEKIFDTLVLVISGLSGPFSVFLALPALLWWFYRRTPWNVWRASLVIVTALIQIGVVLAHQASRGSGVPMGATIPTFDTIMMVKIIGVATIGAQTIVTNFWDYGQGWLSSGHPWPVVVATILTLLVIALTVLAFLRGPLILKGFLIFAWSEFAASLLDSLPLPGMTMWHALEITIAYRYAFHPICAWLVVLVACAASGIRPARWIGFALLACTVFVAIPADWYLNPLPKQTYRDFHHDAKVFAKAKPGTTMSFPVRPMNTPMTLVKN</sequence>
<gene>
    <name evidence="2" type="ORF">ASILVAE211_15490</name>
</gene>
<keyword evidence="1" id="KW-0472">Membrane</keyword>
<protein>
    <submittedName>
        <fullName evidence="2">Uncharacterized protein</fullName>
    </submittedName>
</protein>
<dbReference type="RefSeq" id="WP_227322256.1">
    <property type="nucleotide sequence ID" value="NZ_JAESVB010000007.1"/>
</dbReference>
<reference evidence="2" key="2">
    <citation type="submission" date="2021-01" db="EMBL/GenBank/DDBJ databases">
        <authorList>
            <person name="Mieszkin S."/>
            <person name="Pouder E."/>
            <person name="Alain K."/>
        </authorList>
    </citation>
    <scope>NUCLEOTIDE SEQUENCE</scope>
    <source>
        <strain evidence="2">HW T2.11</strain>
    </source>
</reference>
<feature type="transmembrane region" description="Helical" evidence="1">
    <location>
        <begin position="381"/>
        <end position="401"/>
    </location>
</feature>
<feature type="transmembrane region" description="Helical" evidence="1">
    <location>
        <begin position="130"/>
        <end position="147"/>
    </location>
</feature>
<feature type="transmembrane region" description="Helical" evidence="1">
    <location>
        <begin position="159"/>
        <end position="178"/>
    </location>
</feature>
<reference evidence="2" key="1">
    <citation type="journal article" date="2021" name="Microorganisms">
        <title>Acidisoma silvae sp. nov. and Acidisomacellulosilytica sp. nov., Two Acidophilic Bacteria Isolated from Decaying Wood, Hydrolyzing Cellulose and Producing Poly-3-hydroxybutyrate.</title>
        <authorList>
            <person name="Mieszkin S."/>
            <person name="Pouder E."/>
            <person name="Uroz S."/>
            <person name="Simon-Colin C."/>
            <person name="Alain K."/>
        </authorList>
    </citation>
    <scope>NUCLEOTIDE SEQUENCE</scope>
    <source>
        <strain evidence="2">HW T2.11</strain>
    </source>
</reference>
<dbReference type="EMBL" id="JAESVB010000007">
    <property type="protein sequence ID" value="MCB8876595.1"/>
    <property type="molecule type" value="Genomic_DNA"/>
</dbReference>
<dbReference type="AlphaFoldDB" id="A0A963YT98"/>
<comment type="caution">
    <text evidence="2">The sequence shown here is derived from an EMBL/GenBank/DDBJ whole genome shotgun (WGS) entry which is preliminary data.</text>
</comment>